<evidence type="ECO:0000313" key="10">
    <source>
        <dbReference type="Proteomes" id="UP001597427"/>
    </source>
</evidence>
<keyword evidence="6" id="KW-0598">Phosphotransferase system</keyword>
<dbReference type="EC" id="2.7.1.-" evidence="9"/>
<keyword evidence="5 9" id="KW-0808">Transferase</keyword>
<sequence length="164" mass="18417">MISMIRVDERLIHGQVALIWTKHLGVNRIIVVNDKAASDVILSSTLKMAAPDTVKVIVLAKKDVIKLLSDARIQQLNILIVVDSPADARFVVDHVEGVKKVNIGNFGRVLTSKEPRMKLNDNVYLSNQDKEDLKSIIDRGIQTEYQLVPDQSVLDLKKYFNKGE</sequence>
<name>A0ABW5TGL8_9ENTE</name>
<evidence type="ECO:0000313" key="9">
    <source>
        <dbReference type="EMBL" id="MFD2728410.1"/>
    </source>
</evidence>
<reference evidence="10" key="1">
    <citation type="journal article" date="2019" name="Int. J. Syst. Evol. Microbiol.">
        <title>The Global Catalogue of Microorganisms (GCM) 10K type strain sequencing project: providing services to taxonomists for standard genome sequencing and annotation.</title>
        <authorList>
            <consortium name="The Broad Institute Genomics Platform"/>
            <consortium name="The Broad Institute Genome Sequencing Center for Infectious Disease"/>
            <person name="Wu L."/>
            <person name="Ma J."/>
        </authorList>
    </citation>
    <scope>NUCLEOTIDE SEQUENCE [LARGE SCALE GENOMIC DNA]</scope>
    <source>
        <strain evidence="10">TISTR 932</strain>
    </source>
</reference>
<evidence type="ECO:0000256" key="6">
    <source>
        <dbReference type="ARBA" id="ARBA00022683"/>
    </source>
</evidence>
<keyword evidence="4 9" id="KW-0762">Sugar transport</keyword>
<keyword evidence="2" id="KW-0813">Transport</keyword>
<evidence type="ECO:0000256" key="3">
    <source>
        <dbReference type="ARBA" id="ARBA00022490"/>
    </source>
</evidence>
<dbReference type="GO" id="GO:0016740">
    <property type="term" value="F:transferase activity"/>
    <property type="evidence" value="ECO:0007669"/>
    <property type="project" value="UniProtKB-KW"/>
</dbReference>
<gene>
    <name evidence="9" type="ORF">ACFSR0_03020</name>
</gene>
<comment type="caution">
    <text evidence="9">The sequence shown here is derived from an EMBL/GenBank/DDBJ whole genome shotgun (WGS) entry which is preliminary data.</text>
</comment>
<evidence type="ECO:0000256" key="1">
    <source>
        <dbReference type="ARBA" id="ARBA00004496"/>
    </source>
</evidence>
<dbReference type="Proteomes" id="UP001597427">
    <property type="component" value="Unassembled WGS sequence"/>
</dbReference>
<accession>A0ABW5TGL8</accession>
<dbReference type="PROSITE" id="PS51101">
    <property type="entry name" value="PTS_EIIB_TYPE_4"/>
    <property type="match status" value="1"/>
</dbReference>
<proteinExistence type="predicted"/>
<keyword evidence="7" id="KW-0418">Kinase</keyword>
<protein>
    <submittedName>
        <fullName evidence="9">PTS sugar transporter subunit IIB</fullName>
        <ecNumber evidence="9">2.7.1.-</ecNumber>
    </submittedName>
</protein>
<evidence type="ECO:0000256" key="5">
    <source>
        <dbReference type="ARBA" id="ARBA00022679"/>
    </source>
</evidence>
<keyword evidence="3" id="KW-0963">Cytoplasm</keyword>
<dbReference type="Gene3D" id="3.40.35.10">
    <property type="entry name" value="Phosphotransferase system, sorbose subfamily IIB component"/>
    <property type="match status" value="1"/>
</dbReference>
<comment type="subcellular location">
    <subcellularLocation>
        <location evidence="1">Cytoplasm</location>
    </subcellularLocation>
</comment>
<dbReference type="InterPro" id="IPR036667">
    <property type="entry name" value="PTS_IIB_sorbose-sp_sf"/>
</dbReference>
<keyword evidence="10" id="KW-1185">Reference proteome</keyword>
<dbReference type="InterPro" id="IPR004720">
    <property type="entry name" value="PTS_IIB_sorbose-sp"/>
</dbReference>
<evidence type="ECO:0000256" key="7">
    <source>
        <dbReference type="ARBA" id="ARBA00022777"/>
    </source>
</evidence>
<organism evidence="9 10">
    <name type="scientific">Enterococcus camelliae</name>
    <dbReference type="NCBI Taxonomy" id="453959"/>
    <lineage>
        <taxon>Bacteria</taxon>
        <taxon>Bacillati</taxon>
        <taxon>Bacillota</taxon>
        <taxon>Bacilli</taxon>
        <taxon>Lactobacillales</taxon>
        <taxon>Enterococcaceae</taxon>
        <taxon>Enterococcus</taxon>
    </lineage>
</organism>
<dbReference type="SUPFAM" id="SSF52728">
    <property type="entry name" value="PTS IIb component"/>
    <property type="match status" value="1"/>
</dbReference>
<dbReference type="Pfam" id="PF03830">
    <property type="entry name" value="PTSIIB_sorb"/>
    <property type="match status" value="1"/>
</dbReference>
<feature type="domain" description="PTS EIIB type-4" evidence="8">
    <location>
        <begin position="1"/>
        <end position="164"/>
    </location>
</feature>
<evidence type="ECO:0000256" key="2">
    <source>
        <dbReference type="ARBA" id="ARBA00022448"/>
    </source>
</evidence>
<evidence type="ECO:0000256" key="4">
    <source>
        <dbReference type="ARBA" id="ARBA00022597"/>
    </source>
</evidence>
<evidence type="ECO:0000259" key="8">
    <source>
        <dbReference type="PROSITE" id="PS51101"/>
    </source>
</evidence>
<dbReference type="RefSeq" id="WP_379979778.1">
    <property type="nucleotide sequence ID" value="NZ_JBHUMO010000015.1"/>
</dbReference>
<dbReference type="EMBL" id="JBHUMO010000015">
    <property type="protein sequence ID" value="MFD2728410.1"/>
    <property type="molecule type" value="Genomic_DNA"/>
</dbReference>